<protein>
    <submittedName>
        <fullName evidence="2">Uncharacterized protein</fullName>
    </submittedName>
</protein>
<organism evidence="2 3">
    <name type="scientific">Trichonephila inaurata madagascariensis</name>
    <dbReference type="NCBI Taxonomy" id="2747483"/>
    <lineage>
        <taxon>Eukaryota</taxon>
        <taxon>Metazoa</taxon>
        <taxon>Ecdysozoa</taxon>
        <taxon>Arthropoda</taxon>
        <taxon>Chelicerata</taxon>
        <taxon>Arachnida</taxon>
        <taxon>Araneae</taxon>
        <taxon>Araneomorphae</taxon>
        <taxon>Entelegynae</taxon>
        <taxon>Araneoidea</taxon>
        <taxon>Nephilidae</taxon>
        <taxon>Trichonephila</taxon>
        <taxon>Trichonephila inaurata</taxon>
    </lineage>
</organism>
<gene>
    <name evidence="2" type="ORF">TNIN_93581</name>
</gene>
<name>A0A8X6WWM5_9ARAC</name>
<feature type="transmembrane region" description="Helical" evidence="1">
    <location>
        <begin position="12"/>
        <end position="32"/>
    </location>
</feature>
<keyword evidence="1" id="KW-1133">Transmembrane helix</keyword>
<proteinExistence type="predicted"/>
<dbReference type="AlphaFoldDB" id="A0A8X6WWM5"/>
<comment type="caution">
    <text evidence="2">The sequence shown here is derived from an EMBL/GenBank/DDBJ whole genome shotgun (WGS) entry which is preliminary data.</text>
</comment>
<keyword evidence="1" id="KW-0812">Transmembrane</keyword>
<keyword evidence="3" id="KW-1185">Reference proteome</keyword>
<keyword evidence="1" id="KW-0472">Membrane</keyword>
<dbReference type="Proteomes" id="UP000886998">
    <property type="component" value="Unassembled WGS sequence"/>
</dbReference>
<sequence>MKISGHQGSNDLGAISGILIRTLLLLCGNLYLPLFGPQRIIGGCIPSTGILYIPNFRYSPVHRVLLCCIPSDVQLD</sequence>
<accession>A0A8X6WWM5</accession>
<evidence type="ECO:0000313" key="3">
    <source>
        <dbReference type="Proteomes" id="UP000886998"/>
    </source>
</evidence>
<evidence type="ECO:0000256" key="1">
    <source>
        <dbReference type="SAM" id="Phobius"/>
    </source>
</evidence>
<reference evidence="2" key="1">
    <citation type="submission" date="2020-08" db="EMBL/GenBank/DDBJ databases">
        <title>Multicomponent nature underlies the extraordinary mechanical properties of spider dragline silk.</title>
        <authorList>
            <person name="Kono N."/>
            <person name="Nakamura H."/>
            <person name="Mori M."/>
            <person name="Yoshida Y."/>
            <person name="Ohtoshi R."/>
            <person name="Malay A.D."/>
            <person name="Moran D.A.P."/>
            <person name="Tomita M."/>
            <person name="Numata K."/>
            <person name="Arakawa K."/>
        </authorList>
    </citation>
    <scope>NUCLEOTIDE SEQUENCE</scope>
</reference>
<dbReference type="EMBL" id="BMAV01002668">
    <property type="protein sequence ID" value="GFY41774.1"/>
    <property type="molecule type" value="Genomic_DNA"/>
</dbReference>
<evidence type="ECO:0000313" key="2">
    <source>
        <dbReference type="EMBL" id="GFY41774.1"/>
    </source>
</evidence>